<dbReference type="RefSeq" id="WP_098251906.1">
    <property type="nucleotide sequence ID" value="NZ_NUAD01000039.1"/>
</dbReference>
<reference evidence="1 2" key="1">
    <citation type="submission" date="2018-03" db="EMBL/GenBank/DDBJ databases">
        <title>Genotypic and phenotypic analysis of antagonistic Bacillus spp. isolated from rhizosphere soil of plants in Tibet.</title>
        <authorList>
            <person name="Borriss R."/>
            <person name="Lasch P."/>
            <person name="Wu L."/>
            <person name="Wu H."/>
            <person name="Gao X."/>
        </authorList>
    </citation>
    <scope>NUCLEOTIDE SEQUENCE [LARGE SCALE GENOMIC DNA]</scope>
    <source>
        <strain evidence="1 2">NMSW16</strain>
    </source>
</reference>
<name>A0ABX5DQC2_9BACI</name>
<proteinExistence type="predicted"/>
<gene>
    <name evidence="1" type="ORF">C6357_27665</name>
</gene>
<evidence type="ECO:0000313" key="1">
    <source>
        <dbReference type="EMBL" id="PRT36955.1"/>
    </source>
</evidence>
<evidence type="ECO:0000313" key="2">
    <source>
        <dbReference type="Proteomes" id="UP000239236"/>
    </source>
</evidence>
<sequence>MKKVKVSIVHDNSGRIVSIAQPSENAKVIILSGDGQSVFETEVEENSIGKLVSGNHIVDIERNLIV</sequence>
<comment type="caution">
    <text evidence="1">The sequence shown here is derived from an EMBL/GenBank/DDBJ whole genome shotgun (WGS) entry which is preliminary data.</text>
</comment>
<dbReference type="Proteomes" id="UP000239236">
    <property type="component" value="Unassembled WGS sequence"/>
</dbReference>
<organism evidence="1 2">
    <name type="scientific">Bacillus wiedmannii</name>
    <dbReference type="NCBI Taxonomy" id="1890302"/>
    <lineage>
        <taxon>Bacteria</taxon>
        <taxon>Bacillati</taxon>
        <taxon>Bacillota</taxon>
        <taxon>Bacilli</taxon>
        <taxon>Bacillales</taxon>
        <taxon>Bacillaceae</taxon>
        <taxon>Bacillus</taxon>
        <taxon>Bacillus cereus group</taxon>
    </lineage>
</organism>
<keyword evidence="2" id="KW-1185">Reference proteome</keyword>
<dbReference type="EMBL" id="PVRR01000012">
    <property type="protein sequence ID" value="PRT36955.1"/>
    <property type="molecule type" value="Genomic_DNA"/>
</dbReference>
<accession>A0ABX5DQC2</accession>
<protein>
    <submittedName>
        <fullName evidence="1">Uncharacterized protein</fullName>
    </submittedName>
</protein>